<proteinExistence type="predicted"/>
<reference evidence="1" key="1">
    <citation type="submission" date="2018-05" db="EMBL/GenBank/DDBJ databases">
        <authorList>
            <person name="Lanie J.A."/>
            <person name="Ng W.-L."/>
            <person name="Kazmierczak K.M."/>
            <person name="Andrzejewski T.M."/>
            <person name="Davidsen T.M."/>
            <person name="Wayne K.J."/>
            <person name="Tettelin H."/>
            <person name="Glass J.I."/>
            <person name="Rusch D."/>
            <person name="Podicherti R."/>
            <person name="Tsui H.-C.T."/>
            <person name="Winkler M.E."/>
        </authorList>
    </citation>
    <scope>NUCLEOTIDE SEQUENCE</scope>
</reference>
<name>A0A382WEZ0_9ZZZZ</name>
<evidence type="ECO:0000313" key="1">
    <source>
        <dbReference type="EMBL" id="SVD57194.1"/>
    </source>
</evidence>
<sequence>MSHYINKLLICILLPTFGCDDYGIIHIVDQVDQIIIDQTLGLPKTIIGRNGSAMILIPNGIFEMGDHFSEGEQSELPIHEVELDAFYMDI</sequence>
<dbReference type="Gene3D" id="3.90.1580.10">
    <property type="entry name" value="paralog of FGE (formylglycine-generating enzyme)"/>
    <property type="match status" value="1"/>
</dbReference>
<organism evidence="1">
    <name type="scientific">marine metagenome</name>
    <dbReference type="NCBI Taxonomy" id="408172"/>
    <lineage>
        <taxon>unclassified sequences</taxon>
        <taxon>metagenomes</taxon>
        <taxon>ecological metagenomes</taxon>
    </lineage>
</organism>
<dbReference type="InterPro" id="IPR016187">
    <property type="entry name" value="CTDL_fold"/>
</dbReference>
<dbReference type="InterPro" id="IPR042095">
    <property type="entry name" value="SUMF_sf"/>
</dbReference>
<feature type="non-terminal residue" evidence="1">
    <location>
        <position position="90"/>
    </location>
</feature>
<protein>
    <recommendedName>
        <fullName evidence="2">Sulfatase-modifying factor enzyme domain-containing protein</fullName>
    </recommendedName>
</protein>
<dbReference type="SUPFAM" id="SSF56436">
    <property type="entry name" value="C-type lectin-like"/>
    <property type="match status" value="1"/>
</dbReference>
<gene>
    <name evidence="1" type="ORF">METZ01_LOCUS410048</name>
</gene>
<dbReference type="AlphaFoldDB" id="A0A382WEZ0"/>
<dbReference type="EMBL" id="UINC01159220">
    <property type="protein sequence ID" value="SVD57194.1"/>
    <property type="molecule type" value="Genomic_DNA"/>
</dbReference>
<accession>A0A382WEZ0</accession>
<evidence type="ECO:0008006" key="2">
    <source>
        <dbReference type="Google" id="ProtNLM"/>
    </source>
</evidence>